<dbReference type="AlphaFoldDB" id="A0AA40SQV2"/>
<name>A0AA40SQV2_9MICO</name>
<dbReference type="InterPro" id="IPR008462">
    <property type="entry name" value="CsbD"/>
</dbReference>
<accession>A0AA40SQV2</accession>
<feature type="domain" description="CsbD-like" evidence="3">
    <location>
        <begin position="5"/>
        <end position="55"/>
    </location>
</feature>
<dbReference type="InterPro" id="IPR036629">
    <property type="entry name" value="YjbJ_sf"/>
</dbReference>
<protein>
    <submittedName>
        <fullName evidence="4">Uncharacterized protein YjbJ (UPF0337 family)</fullName>
    </submittedName>
</protein>
<organism evidence="4 5">
    <name type="scientific">Microbacterium invictum</name>
    <dbReference type="NCBI Taxonomy" id="515415"/>
    <lineage>
        <taxon>Bacteria</taxon>
        <taxon>Bacillati</taxon>
        <taxon>Actinomycetota</taxon>
        <taxon>Actinomycetes</taxon>
        <taxon>Micrococcales</taxon>
        <taxon>Microbacteriaceae</taxon>
        <taxon>Microbacterium</taxon>
    </lineage>
</organism>
<reference evidence="4 5" key="1">
    <citation type="submission" date="2020-08" db="EMBL/GenBank/DDBJ databases">
        <title>Sequencing the genomes of 1000 actinobacteria strains.</title>
        <authorList>
            <person name="Klenk H.-P."/>
        </authorList>
    </citation>
    <scope>NUCLEOTIDE SEQUENCE [LARGE SCALE GENOMIC DNA]</scope>
    <source>
        <strain evidence="4 5">DSM 19600</strain>
    </source>
</reference>
<feature type="compositionally biased region" description="Basic and acidic residues" evidence="2">
    <location>
        <begin position="1"/>
        <end position="22"/>
    </location>
</feature>
<gene>
    <name evidence="4" type="ORF">BKA10_002502</name>
</gene>
<dbReference type="RefSeq" id="WP_183500202.1">
    <property type="nucleotide sequence ID" value="NZ_BAABCO010000004.1"/>
</dbReference>
<evidence type="ECO:0000256" key="2">
    <source>
        <dbReference type="SAM" id="MobiDB-lite"/>
    </source>
</evidence>
<comment type="caution">
    <text evidence="4">The sequence shown here is derived from an EMBL/GenBank/DDBJ whole genome shotgun (WGS) entry which is preliminary data.</text>
</comment>
<dbReference type="EMBL" id="JACIFH010000001">
    <property type="protein sequence ID" value="MBB4140708.1"/>
    <property type="molecule type" value="Genomic_DNA"/>
</dbReference>
<feature type="region of interest" description="Disordered" evidence="2">
    <location>
        <begin position="1"/>
        <end position="46"/>
    </location>
</feature>
<evidence type="ECO:0000259" key="3">
    <source>
        <dbReference type="Pfam" id="PF05532"/>
    </source>
</evidence>
<evidence type="ECO:0000313" key="5">
    <source>
        <dbReference type="Proteomes" id="UP000549113"/>
    </source>
</evidence>
<evidence type="ECO:0000256" key="1">
    <source>
        <dbReference type="ARBA" id="ARBA00009129"/>
    </source>
</evidence>
<dbReference type="SUPFAM" id="SSF69047">
    <property type="entry name" value="Hypothetical protein YjbJ"/>
    <property type="match status" value="1"/>
</dbReference>
<proteinExistence type="inferred from homology"/>
<sequence>MGMGDDIKHNAEDLKGKAKEAVGDATNNESLEAEGQADQVSAKVKKVGDDVKDVFTDK</sequence>
<dbReference type="Proteomes" id="UP000549113">
    <property type="component" value="Unassembled WGS sequence"/>
</dbReference>
<comment type="similarity">
    <text evidence="1">Belongs to the UPF0337 (CsbD) family.</text>
</comment>
<keyword evidence="5" id="KW-1185">Reference proteome</keyword>
<dbReference type="Pfam" id="PF05532">
    <property type="entry name" value="CsbD"/>
    <property type="match status" value="1"/>
</dbReference>
<dbReference type="Gene3D" id="1.10.1470.10">
    <property type="entry name" value="YjbJ"/>
    <property type="match status" value="1"/>
</dbReference>
<evidence type="ECO:0000313" key="4">
    <source>
        <dbReference type="EMBL" id="MBB4140708.1"/>
    </source>
</evidence>